<evidence type="ECO:0000313" key="2">
    <source>
        <dbReference type="EMBL" id="NYD22358.1"/>
    </source>
</evidence>
<accession>A0A7Y9J0M8</accession>
<evidence type="ECO:0000313" key="3">
    <source>
        <dbReference type="Proteomes" id="UP000521922"/>
    </source>
</evidence>
<dbReference type="EMBL" id="JACCBB010000001">
    <property type="protein sequence ID" value="NYD22358.1"/>
    <property type="molecule type" value="Genomic_DNA"/>
</dbReference>
<comment type="caution">
    <text evidence="2">The sequence shown here is derived from an EMBL/GenBank/DDBJ whole genome shotgun (WGS) entry which is preliminary data.</text>
</comment>
<feature type="transmembrane region" description="Helical" evidence="1">
    <location>
        <begin position="21"/>
        <end position="41"/>
    </location>
</feature>
<organism evidence="2 3">
    <name type="scientific">Kineococcus aurantiacus</name>
    <dbReference type="NCBI Taxonomy" id="37633"/>
    <lineage>
        <taxon>Bacteria</taxon>
        <taxon>Bacillati</taxon>
        <taxon>Actinomycetota</taxon>
        <taxon>Actinomycetes</taxon>
        <taxon>Kineosporiales</taxon>
        <taxon>Kineosporiaceae</taxon>
        <taxon>Kineococcus</taxon>
    </lineage>
</organism>
<keyword evidence="1" id="KW-0812">Transmembrane</keyword>
<evidence type="ECO:0000256" key="1">
    <source>
        <dbReference type="SAM" id="Phobius"/>
    </source>
</evidence>
<proteinExistence type="predicted"/>
<keyword evidence="1" id="KW-1133">Transmembrane helix</keyword>
<protein>
    <submittedName>
        <fullName evidence="2">Uncharacterized protein</fullName>
    </submittedName>
</protein>
<dbReference type="RefSeq" id="WP_179751279.1">
    <property type="nucleotide sequence ID" value="NZ_BAAAGN010000022.1"/>
</dbReference>
<reference evidence="2 3" key="1">
    <citation type="submission" date="2020-07" db="EMBL/GenBank/DDBJ databases">
        <title>Sequencing the genomes of 1000 actinobacteria strains.</title>
        <authorList>
            <person name="Klenk H.-P."/>
        </authorList>
    </citation>
    <scope>NUCLEOTIDE SEQUENCE [LARGE SCALE GENOMIC DNA]</scope>
    <source>
        <strain evidence="2 3">DSM 7487</strain>
    </source>
</reference>
<dbReference type="Proteomes" id="UP000521922">
    <property type="component" value="Unassembled WGS sequence"/>
</dbReference>
<sequence length="207" mass="20702">MLSPSPTTGAAGPSAGALRRWRAGAVAVTVLGLAAGAHVAAGGRLPGPFLLGAVAVVLVAVCLLLAGRRFGLPVLSALLGGGQVALHAVFDACSGPVPTLVGAGHHGALVLGGPVAAGGTSAPPAMTCAHVAATVLAVLALRHGEDLLWSTWAWLRPVVRVLLALVRFVAARVAPVPVLRSSRPRSVVARRVRRRGPPGVPALATTF</sequence>
<feature type="transmembrane region" description="Helical" evidence="1">
    <location>
        <begin position="47"/>
        <end position="66"/>
    </location>
</feature>
<keyword evidence="1" id="KW-0472">Membrane</keyword>
<dbReference type="AlphaFoldDB" id="A0A7Y9J0M8"/>
<keyword evidence="3" id="KW-1185">Reference proteome</keyword>
<gene>
    <name evidence="2" type="ORF">BJ968_001898</name>
</gene>
<name>A0A7Y9J0M8_9ACTN</name>